<dbReference type="Proteomes" id="UP001172457">
    <property type="component" value="Chromosome 4"/>
</dbReference>
<dbReference type="PANTHER" id="PTHR24177:SF443">
    <property type="entry name" value="PGG DOMAIN-CONTAINING PROTEIN"/>
    <property type="match status" value="1"/>
</dbReference>
<evidence type="ECO:0000313" key="4">
    <source>
        <dbReference type="Proteomes" id="UP001172457"/>
    </source>
</evidence>
<dbReference type="SUPFAM" id="SSF48403">
    <property type="entry name" value="Ankyrin repeat"/>
    <property type="match status" value="1"/>
</dbReference>
<name>A0AA38W9L7_9ASTR</name>
<evidence type="ECO:0000313" key="3">
    <source>
        <dbReference type="EMBL" id="KAJ9553537.1"/>
    </source>
</evidence>
<dbReference type="InterPro" id="IPR036770">
    <property type="entry name" value="Ankyrin_rpt-contain_sf"/>
</dbReference>
<keyword evidence="1" id="KW-0472">Membrane</keyword>
<proteinExistence type="predicted"/>
<keyword evidence="1" id="KW-1133">Transmembrane helix</keyword>
<dbReference type="Gene3D" id="1.25.40.20">
    <property type="entry name" value="Ankyrin repeat-containing domain"/>
    <property type="match status" value="2"/>
</dbReference>
<comment type="caution">
    <text evidence="3">The sequence shown here is derived from an EMBL/GenBank/DDBJ whole genome shotgun (WGS) entry which is preliminary data.</text>
</comment>
<dbReference type="SMART" id="SM00248">
    <property type="entry name" value="ANK"/>
    <property type="match status" value="5"/>
</dbReference>
<dbReference type="EMBL" id="JARYMX010000004">
    <property type="protein sequence ID" value="KAJ9553537.1"/>
    <property type="molecule type" value="Genomic_DNA"/>
</dbReference>
<feature type="transmembrane region" description="Helical" evidence="1">
    <location>
        <begin position="558"/>
        <end position="580"/>
    </location>
</feature>
<dbReference type="InterPro" id="IPR026961">
    <property type="entry name" value="PGG_dom"/>
</dbReference>
<protein>
    <recommendedName>
        <fullName evidence="2">PGG domain-containing protein</fullName>
    </recommendedName>
</protein>
<organism evidence="3 4">
    <name type="scientific">Centaurea solstitialis</name>
    <name type="common">yellow star-thistle</name>
    <dbReference type="NCBI Taxonomy" id="347529"/>
    <lineage>
        <taxon>Eukaryota</taxon>
        <taxon>Viridiplantae</taxon>
        <taxon>Streptophyta</taxon>
        <taxon>Embryophyta</taxon>
        <taxon>Tracheophyta</taxon>
        <taxon>Spermatophyta</taxon>
        <taxon>Magnoliopsida</taxon>
        <taxon>eudicotyledons</taxon>
        <taxon>Gunneridae</taxon>
        <taxon>Pentapetalae</taxon>
        <taxon>asterids</taxon>
        <taxon>campanulids</taxon>
        <taxon>Asterales</taxon>
        <taxon>Asteraceae</taxon>
        <taxon>Carduoideae</taxon>
        <taxon>Cardueae</taxon>
        <taxon>Centaureinae</taxon>
        <taxon>Centaurea</taxon>
    </lineage>
</organism>
<gene>
    <name evidence="3" type="ORF">OSB04_017582</name>
</gene>
<feature type="transmembrane region" description="Helical" evidence="1">
    <location>
        <begin position="586"/>
        <end position="611"/>
    </location>
</feature>
<feature type="transmembrane region" description="Helical" evidence="1">
    <location>
        <begin position="475"/>
        <end position="493"/>
    </location>
</feature>
<dbReference type="Pfam" id="PF13962">
    <property type="entry name" value="PGG"/>
    <property type="match status" value="1"/>
</dbReference>
<evidence type="ECO:0000256" key="1">
    <source>
        <dbReference type="SAM" id="Phobius"/>
    </source>
</evidence>
<dbReference type="GO" id="GO:0016020">
    <property type="term" value="C:membrane"/>
    <property type="evidence" value="ECO:0007669"/>
    <property type="project" value="TreeGrafter"/>
</dbReference>
<dbReference type="AlphaFoldDB" id="A0AA38W9L7"/>
<dbReference type="InterPro" id="IPR002110">
    <property type="entry name" value="Ankyrin_rpt"/>
</dbReference>
<keyword evidence="4" id="KW-1185">Reference proteome</keyword>
<accession>A0AA38W9L7</accession>
<reference evidence="3" key="1">
    <citation type="submission" date="2023-03" db="EMBL/GenBank/DDBJ databases">
        <title>Chromosome-scale reference genome and RAD-based genetic map of yellow starthistle (Centaurea solstitialis) reveal putative structural variation and QTLs associated with invader traits.</title>
        <authorList>
            <person name="Reatini B."/>
            <person name="Cang F.A."/>
            <person name="Jiang Q."/>
            <person name="Mckibben M.T.W."/>
            <person name="Barker M.S."/>
            <person name="Rieseberg L.H."/>
            <person name="Dlugosch K.M."/>
        </authorList>
    </citation>
    <scope>NUCLEOTIDE SEQUENCE</scope>
    <source>
        <strain evidence="3">CAN-66</strain>
        <tissue evidence="3">Leaf</tissue>
    </source>
</reference>
<feature type="domain" description="PGG" evidence="2">
    <location>
        <begin position="473"/>
        <end position="578"/>
    </location>
</feature>
<dbReference type="PANTHER" id="PTHR24177">
    <property type="entry name" value="CASKIN"/>
    <property type="match status" value="1"/>
</dbReference>
<keyword evidence="1" id="KW-0812">Transmembrane</keyword>
<feature type="transmembrane region" description="Helical" evidence="1">
    <location>
        <begin position="505"/>
        <end position="538"/>
    </location>
</feature>
<sequence>MDPTYYMNTMTHGYKIDIPATSSSPPKPNLPRADLLGSREEYFNTCIPLYEASITGNWAAAKVILDIRPELVRFAITEGYDTMLHIVVSAQETKPQERFVENLVKMMAREDLEIQNWTSNTAFCLAAAVGNIKMVTILRNKNPDLLNIHGTQGIMPLYVSALHGKYETLKYLYASSRKLTGEFWTHEHRDWLLQKCVECDFYDVALNIVKDRPELANNGNVLGILARKPNAFNGMEQKLLKRIINSSTKAIYYGVRILPLLSVSRIIRDTNVEYDEKENDALTLLTIIWRNTIEIMPKNAADYIIRGPRDPIPVTPSTNEMDGRPRLSSRMLFVAAEMGNTRFVIELLRAYPDLIWRTNDNGYSIFHVAVMKRHHDIYNLLYEIGSMKDLIIPLKDEDGNNMLHLVGKTSKKMRNQMCGVSLLMQRELLWFKEIEKMMPPSYKEKKNKAYQTPYELFSKENDDLVSQGSSWMKDCMVVATLIVTVAFAVAFTVPGGYNQQIGTPIFIHGSSFLVFVIADAISLFSSSTSLLVFLSILISRHGRRGFIYSLPKKLMIGLVMLFISVAAMMVTFSASFFVLYHNGLRWVPILIATFATMPVIIFAVLQFSLLLDMFRSMYDSRYLLKPKKRMLYNTNPRL</sequence>
<evidence type="ECO:0000259" key="2">
    <source>
        <dbReference type="Pfam" id="PF13962"/>
    </source>
</evidence>